<dbReference type="CDD" id="cd00133">
    <property type="entry name" value="PTS_IIB"/>
    <property type="match status" value="1"/>
</dbReference>
<comment type="caution">
    <text evidence="1">The sequence shown here is derived from an EMBL/GenBank/DDBJ whole genome shotgun (WGS) entry which is preliminary data.</text>
</comment>
<proteinExistence type="predicted"/>
<dbReference type="RefSeq" id="WP_307290705.1">
    <property type="nucleotide sequence ID" value="NZ_JAPKNF010000002.1"/>
</dbReference>
<gene>
    <name evidence="1" type="ORF">QO015_003457</name>
</gene>
<protein>
    <recommendedName>
        <fullName evidence="3">Uracil phosphoribosyltransferase</fullName>
    </recommendedName>
</protein>
<evidence type="ECO:0000313" key="1">
    <source>
        <dbReference type="EMBL" id="MDQ0517844.1"/>
    </source>
</evidence>
<dbReference type="Proteomes" id="UP001223743">
    <property type="component" value="Unassembled WGS sequence"/>
</dbReference>
<dbReference type="InterPro" id="IPR012469">
    <property type="entry name" value="DUF1688"/>
</dbReference>
<dbReference type="Pfam" id="PF07958">
    <property type="entry name" value="DUF1688"/>
    <property type="match status" value="1"/>
</dbReference>
<accession>A0ABU0MA61</accession>
<sequence>MATASSLLSAAAVRERAHRLYELGIEGELEHFDVRLDRLPATADFVLSTMRAAYPDLDIPYHSRWRHFEAGDINRWGGLVDASGLAEHPLRFGRAAYDLAIVSVLLDAGAGPDWRYEEAVTGGTYARSEGLGVASFAMFTSGLFSADPADPLRADASALAALTADELAAGLQVSPSNPIVGLEGRVALLNALGRTVAERPDLFGEDEARPGGLFDACVAAAGEASIAAPAVLALVLDGLGGIWPGRIMIDGVRLGDTWRHTKLVTDDATTQLAPFHKLSQWLTYSLLEPLLWTGVAVEDVDGLTGLPEYRNGGLFIDMGVLVPRRRDALSRTWHVDDEFIVEWRALTVALLDHTADMIRERLGVDRVALPLAKVLQGGTWAAGRKVAAEKRAGGAPPLTIASDGTVF</sequence>
<dbReference type="PANTHER" id="PTHR31687:SF3">
    <property type="entry name" value="PROTEIN URG3"/>
    <property type="match status" value="1"/>
</dbReference>
<evidence type="ECO:0008006" key="3">
    <source>
        <dbReference type="Google" id="ProtNLM"/>
    </source>
</evidence>
<keyword evidence="2" id="KW-1185">Reference proteome</keyword>
<name>A0ABU0MA61_9HYPH</name>
<organism evidence="1 2">
    <name type="scientific">Kaistia geumhonensis</name>
    <dbReference type="NCBI Taxonomy" id="410839"/>
    <lineage>
        <taxon>Bacteria</taxon>
        <taxon>Pseudomonadati</taxon>
        <taxon>Pseudomonadota</taxon>
        <taxon>Alphaproteobacteria</taxon>
        <taxon>Hyphomicrobiales</taxon>
        <taxon>Kaistiaceae</taxon>
        <taxon>Kaistia</taxon>
    </lineage>
</organism>
<dbReference type="EMBL" id="JAUSWJ010000001">
    <property type="protein sequence ID" value="MDQ0517844.1"/>
    <property type="molecule type" value="Genomic_DNA"/>
</dbReference>
<reference evidence="1 2" key="1">
    <citation type="submission" date="2023-07" db="EMBL/GenBank/DDBJ databases">
        <title>Genomic Encyclopedia of Type Strains, Phase IV (KMG-IV): sequencing the most valuable type-strain genomes for metagenomic binning, comparative biology and taxonomic classification.</title>
        <authorList>
            <person name="Goeker M."/>
        </authorList>
    </citation>
    <scope>NUCLEOTIDE SEQUENCE [LARGE SCALE GENOMIC DNA]</scope>
    <source>
        <strain evidence="1 2">B1-1</strain>
    </source>
</reference>
<dbReference type="PANTHER" id="PTHR31687">
    <property type="match status" value="1"/>
</dbReference>
<evidence type="ECO:0000313" key="2">
    <source>
        <dbReference type="Proteomes" id="UP001223743"/>
    </source>
</evidence>